<sequence>MPLSHRLAQKHLAARVACALLPTRLAAYGCPGSPELHTKQKPLFQCPHPQGSQLSGHLDAILGSLDACLASRLRSSIRPWEKHRLLSHQELNPRNRVCAEEKTSNCCSQCTLHTRRAPPEPLGGILEAPF</sequence>
<name>A0AC59Z0R9_RANTA</name>
<accession>A0AC59Z0R9</accession>
<proteinExistence type="predicted"/>
<gene>
    <name evidence="1" type="ORF">MRATA1EN22A_LOCUS12517</name>
</gene>
<reference evidence="1" key="2">
    <citation type="submission" date="2025-03" db="EMBL/GenBank/DDBJ databases">
        <authorList>
            <consortium name="ELIXIR-Norway"/>
            <consortium name="Elixir Norway"/>
        </authorList>
    </citation>
    <scope>NUCLEOTIDE SEQUENCE</scope>
</reference>
<protein>
    <submittedName>
        <fullName evidence="1">Uncharacterized protein</fullName>
    </submittedName>
</protein>
<reference evidence="1" key="1">
    <citation type="submission" date="2023-05" db="EMBL/GenBank/DDBJ databases">
        <authorList>
            <consortium name="ELIXIR-Norway"/>
        </authorList>
    </citation>
    <scope>NUCLEOTIDE SEQUENCE</scope>
</reference>
<dbReference type="EMBL" id="OX596105">
    <property type="protein sequence ID" value="CAN0131412.1"/>
    <property type="molecule type" value="Genomic_DNA"/>
</dbReference>
<organism evidence="1 2">
    <name type="scientific">Rangifer tarandus platyrhynchus</name>
    <name type="common">Svalbard reindeer</name>
    <dbReference type="NCBI Taxonomy" id="3082113"/>
    <lineage>
        <taxon>Eukaryota</taxon>
        <taxon>Metazoa</taxon>
        <taxon>Chordata</taxon>
        <taxon>Craniata</taxon>
        <taxon>Vertebrata</taxon>
        <taxon>Euteleostomi</taxon>
        <taxon>Mammalia</taxon>
        <taxon>Eutheria</taxon>
        <taxon>Laurasiatheria</taxon>
        <taxon>Artiodactyla</taxon>
        <taxon>Ruminantia</taxon>
        <taxon>Pecora</taxon>
        <taxon>Cervidae</taxon>
        <taxon>Odocoileinae</taxon>
        <taxon>Rangifer</taxon>
    </lineage>
</organism>
<dbReference type="Proteomes" id="UP001162501">
    <property type="component" value="Chromosome 21"/>
</dbReference>
<evidence type="ECO:0000313" key="2">
    <source>
        <dbReference type="Proteomes" id="UP001162501"/>
    </source>
</evidence>
<evidence type="ECO:0000313" key="1">
    <source>
        <dbReference type="EMBL" id="CAN0131412.1"/>
    </source>
</evidence>